<dbReference type="InterPro" id="IPR011051">
    <property type="entry name" value="RmlC_Cupin_sf"/>
</dbReference>
<sequence>MQRVEKPWGYELIFANNDKYVGKILHIDEEEQLSLQYHEIKDETIYVFSGQLELELQEGDELVAHVMGAGECLHIPPRTVHRMRAIITCDIFEVSTPHLDDVVRMEDRYGRVK</sequence>
<accession>A0A382DBG2</accession>
<gene>
    <name evidence="2" type="ORF">METZ01_LOCUS188188</name>
</gene>
<evidence type="ECO:0000259" key="1">
    <source>
        <dbReference type="Pfam" id="PF07883"/>
    </source>
</evidence>
<proteinExistence type="predicted"/>
<feature type="domain" description="Cupin type-2" evidence="1">
    <location>
        <begin position="27"/>
        <end position="85"/>
    </location>
</feature>
<dbReference type="EMBL" id="UINC01038384">
    <property type="protein sequence ID" value="SVB35334.1"/>
    <property type="molecule type" value="Genomic_DNA"/>
</dbReference>
<dbReference type="AlphaFoldDB" id="A0A382DBG2"/>
<dbReference type="SUPFAM" id="SSF51182">
    <property type="entry name" value="RmlC-like cupins"/>
    <property type="match status" value="1"/>
</dbReference>
<dbReference type="InterPro" id="IPR014710">
    <property type="entry name" value="RmlC-like_jellyroll"/>
</dbReference>
<dbReference type="InterPro" id="IPR013096">
    <property type="entry name" value="Cupin_2"/>
</dbReference>
<reference evidence="2" key="1">
    <citation type="submission" date="2018-05" db="EMBL/GenBank/DDBJ databases">
        <authorList>
            <person name="Lanie J.A."/>
            <person name="Ng W.-L."/>
            <person name="Kazmierczak K.M."/>
            <person name="Andrzejewski T.M."/>
            <person name="Davidsen T.M."/>
            <person name="Wayne K.J."/>
            <person name="Tettelin H."/>
            <person name="Glass J.I."/>
            <person name="Rusch D."/>
            <person name="Podicherti R."/>
            <person name="Tsui H.-C.T."/>
            <person name="Winkler M.E."/>
        </authorList>
    </citation>
    <scope>NUCLEOTIDE SEQUENCE</scope>
</reference>
<protein>
    <recommendedName>
        <fullName evidence="1">Cupin type-2 domain-containing protein</fullName>
    </recommendedName>
</protein>
<name>A0A382DBG2_9ZZZZ</name>
<organism evidence="2">
    <name type="scientific">marine metagenome</name>
    <dbReference type="NCBI Taxonomy" id="408172"/>
    <lineage>
        <taxon>unclassified sequences</taxon>
        <taxon>metagenomes</taxon>
        <taxon>ecological metagenomes</taxon>
    </lineage>
</organism>
<dbReference type="Gene3D" id="2.60.120.10">
    <property type="entry name" value="Jelly Rolls"/>
    <property type="match status" value="1"/>
</dbReference>
<evidence type="ECO:0000313" key="2">
    <source>
        <dbReference type="EMBL" id="SVB35334.1"/>
    </source>
</evidence>
<dbReference type="Pfam" id="PF07883">
    <property type="entry name" value="Cupin_2"/>
    <property type="match status" value="1"/>
</dbReference>